<proteinExistence type="predicted"/>
<evidence type="ECO:0000313" key="1">
    <source>
        <dbReference type="EMBL" id="KAF2704749.1"/>
    </source>
</evidence>
<accession>A0A6G1JVW0</accession>
<dbReference type="OrthoDB" id="152248at2759"/>
<dbReference type="EMBL" id="MU005781">
    <property type="protein sequence ID" value="KAF2704749.1"/>
    <property type="molecule type" value="Genomic_DNA"/>
</dbReference>
<evidence type="ECO:0000313" key="2">
    <source>
        <dbReference type="Proteomes" id="UP000799428"/>
    </source>
</evidence>
<sequence length="166" mass="17905">MTPVLVVERQAIPDPSQDHVESKSSPTVFLSSLQSHINHLSTVRFSSPFLSHINNPTKVSWLDTGCPPGPANAAVAESWTLVALTFSQYLVVLPYTVASTNLRGYAQIPTGCSVRIGANDFFSATQQDASTSVLFKSPNNSNYRLTTSVPTETLWSGPSTVFLVSC</sequence>
<dbReference type="AlphaFoldDB" id="A0A6G1JVW0"/>
<protein>
    <submittedName>
        <fullName evidence="1">Uncharacterized protein</fullName>
    </submittedName>
</protein>
<dbReference type="Proteomes" id="UP000799428">
    <property type="component" value="Unassembled WGS sequence"/>
</dbReference>
<organism evidence="1 2">
    <name type="scientific">Pleomassaria siparia CBS 279.74</name>
    <dbReference type="NCBI Taxonomy" id="1314801"/>
    <lineage>
        <taxon>Eukaryota</taxon>
        <taxon>Fungi</taxon>
        <taxon>Dikarya</taxon>
        <taxon>Ascomycota</taxon>
        <taxon>Pezizomycotina</taxon>
        <taxon>Dothideomycetes</taxon>
        <taxon>Pleosporomycetidae</taxon>
        <taxon>Pleosporales</taxon>
        <taxon>Pleomassariaceae</taxon>
        <taxon>Pleomassaria</taxon>
    </lineage>
</organism>
<reference evidence="1" key="1">
    <citation type="journal article" date="2020" name="Stud. Mycol.">
        <title>101 Dothideomycetes genomes: a test case for predicting lifestyles and emergence of pathogens.</title>
        <authorList>
            <person name="Haridas S."/>
            <person name="Albert R."/>
            <person name="Binder M."/>
            <person name="Bloem J."/>
            <person name="Labutti K."/>
            <person name="Salamov A."/>
            <person name="Andreopoulos B."/>
            <person name="Baker S."/>
            <person name="Barry K."/>
            <person name="Bills G."/>
            <person name="Bluhm B."/>
            <person name="Cannon C."/>
            <person name="Castanera R."/>
            <person name="Culley D."/>
            <person name="Daum C."/>
            <person name="Ezra D."/>
            <person name="Gonzalez J."/>
            <person name="Henrissat B."/>
            <person name="Kuo A."/>
            <person name="Liang C."/>
            <person name="Lipzen A."/>
            <person name="Lutzoni F."/>
            <person name="Magnuson J."/>
            <person name="Mondo S."/>
            <person name="Nolan M."/>
            <person name="Ohm R."/>
            <person name="Pangilinan J."/>
            <person name="Park H.-J."/>
            <person name="Ramirez L."/>
            <person name="Alfaro M."/>
            <person name="Sun H."/>
            <person name="Tritt A."/>
            <person name="Yoshinaga Y."/>
            <person name="Zwiers L.-H."/>
            <person name="Turgeon B."/>
            <person name="Goodwin S."/>
            <person name="Spatafora J."/>
            <person name="Crous P."/>
            <person name="Grigoriev I."/>
        </authorList>
    </citation>
    <scope>NUCLEOTIDE SEQUENCE</scope>
    <source>
        <strain evidence="1">CBS 279.74</strain>
    </source>
</reference>
<name>A0A6G1JVW0_9PLEO</name>
<keyword evidence="2" id="KW-1185">Reference proteome</keyword>
<gene>
    <name evidence="1" type="ORF">K504DRAFT_506719</name>
</gene>